<dbReference type="Gene3D" id="2.20.200.10">
    <property type="entry name" value="Outer membrane efflux proteins (OEP)"/>
    <property type="match status" value="1"/>
</dbReference>
<dbReference type="Gene3D" id="1.20.1600.10">
    <property type="entry name" value="Outer membrane efflux proteins (OEP)"/>
    <property type="match status" value="1"/>
</dbReference>
<keyword evidence="2" id="KW-0732">Signal</keyword>
<dbReference type="Pfam" id="PF02321">
    <property type="entry name" value="OEP"/>
    <property type="match status" value="2"/>
</dbReference>
<keyword evidence="2" id="KW-0449">Lipoprotein</keyword>
<feature type="signal peptide" evidence="2">
    <location>
        <begin position="1"/>
        <end position="19"/>
    </location>
</feature>
<name>A0A9X2Q123_9BACT</name>
<dbReference type="GO" id="GO:0005886">
    <property type="term" value="C:plasma membrane"/>
    <property type="evidence" value="ECO:0007669"/>
    <property type="project" value="UniProtKB-SubCell"/>
</dbReference>
<keyword evidence="2" id="KW-1134">Transmembrane beta strand</keyword>
<gene>
    <name evidence="4" type="ORF">GGP61_001152</name>
</gene>
<organism evidence="4 5">
    <name type="scientific">Salinibacter ruber</name>
    <dbReference type="NCBI Taxonomy" id="146919"/>
    <lineage>
        <taxon>Bacteria</taxon>
        <taxon>Pseudomonadati</taxon>
        <taxon>Rhodothermota</taxon>
        <taxon>Rhodothermia</taxon>
        <taxon>Rhodothermales</taxon>
        <taxon>Salinibacteraceae</taxon>
        <taxon>Salinibacter</taxon>
    </lineage>
</organism>
<evidence type="ECO:0000256" key="1">
    <source>
        <dbReference type="ARBA" id="ARBA00007613"/>
    </source>
</evidence>
<dbReference type="NCBIfam" id="TIGR01845">
    <property type="entry name" value="outer_NodT"/>
    <property type="match status" value="1"/>
</dbReference>
<evidence type="ECO:0000256" key="3">
    <source>
        <dbReference type="SAM" id="Coils"/>
    </source>
</evidence>
<comment type="caution">
    <text evidence="4">The sequence shown here is derived from an EMBL/GenBank/DDBJ whole genome shotgun (WGS) entry which is preliminary data.</text>
</comment>
<reference evidence="4" key="1">
    <citation type="submission" date="2022-08" db="EMBL/GenBank/DDBJ databases">
        <title>Genomic Encyclopedia of Type Strains, Phase V (KMG-V): Genome sequencing to study the core and pangenomes of soil and plant-associated prokaryotes.</title>
        <authorList>
            <person name="Whitman W."/>
        </authorList>
    </citation>
    <scope>NUCLEOTIDE SEQUENCE</scope>
    <source>
        <strain evidence="4">SP3049</strain>
    </source>
</reference>
<dbReference type="InterPro" id="IPR003423">
    <property type="entry name" value="OMP_efflux"/>
</dbReference>
<dbReference type="PROSITE" id="PS51257">
    <property type="entry name" value="PROKAR_LIPOPROTEIN"/>
    <property type="match status" value="1"/>
</dbReference>
<keyword evidence="2" id="KW-0564">Palmitate</keyword>
<dbReference type="InterPro" id="IPR010131">
    <property type="entry name" value="MdtP/NodT-like"/>
</dbReference>
<dbReference type="RefSeq" id="WP_013061007.1">
    <property type="nucleotide sequence ID" value="NZ_CALTRY010000002.1"/>
</dbReference>
<keyword evidence="3" id="KW-0175">Coiled coil</keyword>
<dbReference type="PANTHER" id="PTHR30203:SF32">
    <property type="entry name" value="CATION EFFLUX SYSTEM PROTEIN CUSC"/>
    <property type="match status" value="1"/>
</dbReference>
<dbReference type="Proteomes" id="UP001155057">
    <property type="component" value="Unassembled WGS sequence"/>
</dbReference>
<dbReference type="AlphaFoldDB" id="A0A9X2Q123"/>
<feature type="chain" id="PRO_5041476852" evidence="2">
    <location>
        <begin position="20"/>
        <end position="496"/>
    </location>
</feature>
<evidence type="ECO:0000313" key="4">
    <source>
        <dbReference type="EMBL" id="MCS3709549.1"/>
    </source>
</evidence>
<feature type="coiled-coil region" evidence="3">
    <location>
        <begin position="374"/>
        <end position="436"/>
    </location>
</feature>
<dbReference type="SUPFAM" id="SSF56954">
    <property type="entry name" value="Outer membrane efflux proteins (OEP)"/>
    <property type="match status" value="1"/>
</dbReference>
<dbReference type="EMBL" id="JANUAE010000003">
    <property type="protein sequence ID" value="MCS3709549.1"/>
    <property type="molecule type" value="Genomic_DNA"/>
</dbReference>
<evidence type="ECO:0000256" key="2">
    <source>
        <dbReference type="RuleBase" id="RU362097"/>
    </source>
</evidence>
<protein>
    <submittedName>
        <fullName evidence="4">Multidrug efflux system outer membrane protein</fullName>
    </submittedName>
</protein>
<sequence length="496" mass="54137">MIGSRLLIASFLLGMLTVAGCSMTPEMSTPEAEQDLPDRFEAAPGDTTLPAAAADTAAYDATRWWAAYEDPSLTALVDTALAANLNLEEAQGRVEELAAQFRIARAPLFPSVTANGQGNYQNQPANTGIGGAIGGGQGPDRFEFTDYQATLGLSYELDFWGRVRSQRTAALSQYFATAADLQTARLSVISQTISTYAQIASLRRQVRLGERTVGLLEERVAVTEDRYARGLVPSFQLYTVRQSLQAAQADQPDLERRLYEAQSRFATLLGRFAGEQRALLPDSMTVPLAPEPVPAGLPADLLMQRPDVRGAALRLEAARQEIGVARAEMLPSLSLTGQGGTQSSELADLVDPGQVFASFAGQLTAPLFQGGQLRANLNAAEARYKQQAARYEQTVLTAFQEVKASLVAYEKQRQRYREVERQVDTARDAFQAQRDRYERGVGDVLSLIDAERTLLQARTRLAGVRRAVTNARLALHRALGGPWTDAEPVDDPRLFR</sequence>
<comment type="similarity">
    <text evidence="1 2">Belongs to the outer membrane factor (OMF) (TC 1.B.17) family.</text>
</comment>
<dbReference type="PANTHER" id="PTHR30203">
    <property type="entry name" value="OUTER MEMBRANE CATION EFFLUX PROTEIN"/>
    <property type="match status" value="1"/>
</dbReference>
<dbReference type="GO" id="GO:0015562">
    <property type="term" value="F:efflux transmembrane transporter activity"/>
    <property type="evidence" value="ECO:0007669"/>
    <property type="project" value="InterPro"/>
</dbReference>
<keyword evidence="2" id="KW-0812">Transmembrane</keyword>
<evidence type="ECO:0000313" key="5">
    <source>
        <dbReference type="Proteomes" id="UP001155057"/>
    </source>
</evidence>
<proteinExistence type="inferred from homology"/>
<accession>A0A9X2Q123</accession>
<comment type="subcellular location">
    <subcellularLocation>
        <location evidence="2">Cell membrane</location>
        <topology evidence="2">Lipid-anchor</topology>
    </subcellularLocation>
</comment>
<keyword evidence="2" id="KW-0472">Membrane</keyword>